<comment type="caution">
    <text evidence="1">The sequence shown here is derived from an EMBL/GenBank/DDBJ whole genome shotgun (WGS) entry which is preliminary data.</text>
</comment>
<proteinExistence type="predicted"/>
<accession>A0A0C2MYX0</accession>
<gene>
    <name evidence="1" type="ORF">RF11_11794</name>
</gene>
<dbReference type="AlphaFoldDB" id="A0A0C2MYX0"/>
<dbReference type="EMBL" id="JWZT01003429">
    <property type="protein sequence ID" value="KII66847.1"/>
    <property type="molecule type" value="Genomic_DNA"/>
</dbReference>
<dbReference type="Proteomes" id="UP000031668">
    <property type="component" value="Unassembled WGS sequence"/>
</dbReference>
<reference evidence="1 2" key="1">
    <citation type="journal article" date="2014" name="Genome Biol. Evol.">
        <title>The genome of the myxosporean Thelohanellus kitauei shows adaptations to nutrient acquisition within its fish host.</title>
        <authorList>
            <person name="Yang Y."/>
            <person name="Xiong J."/>
            <person name="Zhou Z."/>
            <person name="Huo F."/>
            <person name="Miao W."/>
            <person name="Ran C."/>
            <person name="Liu Y."/>
            <person name="Zhang J."/>
            <person name="Feng J."/>
            <person name="Wang M."/>
            <person name="Wang M."/>
            <person name="Wang L."/>
            <person name="Yao B."/>
        </authorList>
    </citation>
    <scope>NUCLEOTIDE SEQUENCE [LARGE SCALE GENOMIC DNA]</scope>
    <source>
        <strain evidence="1">Wuqing</strain>
    </source>
</reference>
<evidence type="ECO:0000313" key="2">
    <source>
        <dbReference type="Proteomes" id="UP000031668"/>
    </source>
</evidence>
<organism evidence="1 2">
    <name type="scientific">Thelohanellus kitauei</name>
    <name type="common">Myxosporean</name>
    <dbReference type="NCBI Taxonomy" id="669202"/>
    <lineage>
        <taxon>Eukaryota</taxon>
        <taxon>Metazoa</taxon>
        <taxon>Cnidaria</taxon>
        <taxon>Myxozoa</taxon>
        <taxon>Myxosporea</taxon>
        <taxon>Bivalvulida</taxon>
        <taxon>Platysporina</taxon>
        <taxon>Myxobolidae</taxon>
        <taxon>Thelohanellus</taxon>
    </lineage>
</organism>
<sequence>MSDGHSTGNSVWINYDIRNYTIAGERHIFLSIQYSTGSLLSVATSELIADLWHSNAPNLDLRRQHTIIVERKDHLVNDSTLCGSHEGTRVLLLTLFPLIISHTHCFLNIFIKSNCFSNYCIIPTHSDARTNQPVNI</sequence>
<keyword evidence="2" id="KW-1185">Reference proteome</keyword>
<name>A0A0C2MYX0_THEKT</name>
<protein>
    <submittedName>
        <fullName evidence="1">Uncharacterized protein</fullName>
    </submittedName>
</protein>
<evidence type="ECO:0000313" key="1">
    <source>
        <dbReference type="EMBL" id="KII66847.1"/>
    </source>
</evidence>